<feature type="chain" id="PRO_5045681455" evidence="8">
    <location>
        <begin position="23"/>
        <end position="79"/>
    </location>
</feature>
<dbReference type="EMBL" id="JAODYH010000017">
    <property type="protein sequence ID" value="MCT9813291.1"/>
    <property type="molecule type" value="Genomic_DNA"/>
</dbReference>
<evidence type="ECO:0000256" key="4">
    <source>
        <dbReference type="ARBA" id="ARBA00023139"/>
    </source>
</evidence>
<proteinExistence type="predicted"/>
<evidence type="ECO:0000256" key="3">
    <source>
        <dbReference type="ARBA" id="ARBA00023136"/>
    </source>
</evidence>
<evidence type="ECO:0000256" key="8">
    <source>
        <dbReference type="SAM" id="SignalP"/>
    </source>
</evidence>
<accession>A0ABT2PS41</accession>
<gene>
    <name evidence="9" type="ORF">N0K08_21890</name>
</gene>
<name>A0ABT2PS41_9BURK</name>
<feature type="region of interest" description="Disordered" evidence="7">
    <location>
        <begin position="43"/>
        <end position="79"/>
    </location>
</feature>
<feature type="signal peptide" evidence="8">
    <location>
        <begin position="1"/>
        <end position="22"/>
    </location>
</feature>
<organism evidence="9 10">
    <name type="scientific">Acidovorax bellezanensis</name>
    <dbReference type="NCBI Taxonomy" id="2976702"/>
    <lineage>
        <taxon>Bacteria</taxon>
        <taxon>Pseudomonadati</taxon>
        <taxon>Pseudomonadota</taxon>
        <taxon>Betaproteobacteria</taxon>
        <taxon>Burkholderiales</taxon>
        <taxon>Comamonadaceae</taxon>
        <taxon>Acidovorax</taxon>
    </lineage>
</organism>
<protein>
    <submittedName>
        <fullName evidence="9">Lipoprotein</fullName>
    </submittedName>
</protein>
<evidence type="ECO:0000256" key="7">
    <source>
        <dbReference type="SAM" id="MobiDB-lite"/>
    </source>
</evidence>
<sequence>MLIASQILVRTFALALCAASLAACGQRGPLFLPTAPEAAQRATLPETLRPQLGDEAPGVSTPAPAQPDAAAPQQPSSGR</sequence>
<keyword evidence="6 9" id="KW-0449">Lipoprotein</keyword>
<comment type="subcellular location">
    <subcellularLocation>
        <location evidence="1">Cell outer membrane</location>
        <topology evidence="1">Lipid-anchor</topology>
    </subcellularLocation>
</comment>
<keyword evidence="4" id="KW-0564">Palmitate</keyword>
<keyword evidence="2 8" id="KW-0732">Signal</keyword>
<dbReference type="Pfam" id="PF13627">
    <property type="entry name" value="LptM_cons"/>
    <property type="match status" value="1"/>
</dbReference>
<dbReference type="Proteomes" id="UP001525968">
    <property type="component" value="Unassembled WGS sequence"/>
</dbReference>
<feature type="compositionally biased region" description="Low complexity" evidence="7">
    <location>
        <begin position="62"/>
        <end position="79"/>
    </location>
</feature>
<reference evidence="9 10" key="1">
    <citation type="submission" date="2022-09" db="EMBL/GenBank/DDBJ databases">
        <title>Draft genome of isolate Be4.</title>
        <authorList>
            <person name="Sanchez-Castro I."/>
            <person name="Martinez-Rodriguez P."/>
            <person name="Descostes M."/>
            <person name="Merroun M."/>
        </authorList>
    </citation>
    <scope>NUCLEOTIDE SEQUENCE [LARGE SCALE GENOMIC DNA]</scope>
    <source>
        <strain evidence="9 10">Be4</strain>
    </source>
</reference>
<evidence type="ECO:0000256" key="5">
    <source>
        <dbReference type="ARBA" id="ARBA00023237"/>
    </source>
</evidence>
<keyword evidence="10" id="KW-1185">Reference proteome</keyword>
<evidence type="ECO:0000256" key="6">
    <source>
        <dbReference type="ARBA" id="ARBA00023288"/>
    </source>
</evidence>
<evidence type="ECO:0000313" key="9">
    <source>
        <dbReference type="EMBL" id="MCT9813291.1"/>
    </source>
</evidence>
<comment type="caution">
    <text evidence="9">The sequence shown here is derived from an EMBL/GenBank/DDBJ whole genome shotgun (WGS) entry which is preliminary data.</text>
</comment>
<evidence type="ECO:0000256" key="1">
    <source>
        <dbReference type="ARBA" id="ARBA00004459"/>
    </source>
</evidence>
<keyword evidence="5" id="KW-0998">Cell outer membrane</keyword>
<evidence type="ECO:0000313" key="10">
    <source>
        <dbReference type="Proteomes" id="UP001525968"/>
    </source>
</evidence>
<dbReference type="RefSeq" id="WP_261502545.1">
    <property type="nucleotide sequence ID" value="NZ_JAODYH010000017.1"/>
</dbReference>
<dbReference type="NCBIfam" id="NF047847">
    <property type="entry name" value="SS_mature_LptM"/>
    <property type="match status" value="1"/>
</dbReference>
<evidence type="ECO:0000256" key="2">
    <source>
        <dbReference type="ARBA" id="ARBA00022729"/>
    </source>
</evidence>
<keyword evidence="3" id="KW-0472">Membrane</keyword>
<dbReference type="InterPro" id="IPR032831">
    <property type="entry name" value="LptM_cons"/>
</dbReference>